<dbReference type="RefSeq" id="WP_015243853.1">
    <property type="nucleotide sequence ID" value="NC_019892.1"/>
</dbReference>
<keyword evidence="3" id="KW-0808">Transferase</keyword>
<dbReference type="Pfam" id="PF00797">
    <property type="entry name" value="Acetyltransf_2"/>
    <property type="match status" value="1"/>
</dbReference>
<dbReference type="KEGG" id="saci:Sinac_0217"/>
<dbReference type="InterPro" id="IPR038765">
    <property type="entry name" value="Papain-like_cys_pep_sf"/>
</dbReference>
<evidence type="ECO:0000313" key="3">
    <source>
        <dbReference type="EMBL" id="AGA24668.1"/>
    </source>
</evidence>
<dbReference type="AlphaFoldDB" id="L0D759"/>
<dbReference type="EMBL" id="CP003364">
    <property type="protein sequence ID" value="AGA24668.1"/>
    <property type="molecule type" value="Genomic_DNA"/>
</dbReference>
<proteinExistence type="inferred from homology"/>
<dbReference type="PANTHER" id="PTHR11786:SF0">
    <property type="entry name" value="ARYLAMINE N-ACETYLTRANSFERASE 4-RELATED"/>
    <property type="match status" value="1"/>
</dbReference>
<gene>
    <name evidence="3" type="ordered locus">Sinac_0217</name>
</gene>
<dbReference type="OrthoDB" id="7181050at2"/>
<dbReference type="InterPro" id="IPR001447">
    <property type="entry name" value="Arylamine_N-AcTrfase"/>
</dbReference>
<dbReference type="Proteomes" id="UP000010798">
    <property type="component" value="Chromosome"/>
</dbReference>
<dbReference type="PANTHER" id="PTHR11786">
    <property type="entry name" value="N-HYDROXYARYLAMINE O-ACETYLTRANSFERASE"/>
    <property type="match status" value="1"/>
</dbReference>
<dbReference type="SUPFAM" id="SSF54001">
    <property type="entry name" value="Cysteine proteinases"/>
    <property type="match status" value="1"/>
</dbReference>
<keyword evidence="4" id="KW-1185">Reference proteome</keyword>
<reference evidence="3 4" key="1">
    <citation type="submission" date="2012-02" db="EMBL/GenBank/DDBJ databases">
        <title>Complete sequence of chromosome of Singulisphaera acidiphila DSM 18658.</title>
        <authorList>
            <consortium name="US DOE Joint Genome Institute (JGI-PGF)"/>
            <person name="Lucas S."/>
            <person name="Copeland A."/>
            <person name="Lapidus A."/>
            <person name="Glavina del Rio T."/>
            <person name="Dalin E."/>
            <person name="Tice H."/>
            <person name="Bruce D."/>
            <person name="Goodwin L."/>
            <person name="Pitluck S."/>
            <person name="Peters L."/>
            <person name="Ovchinnikova G."/>
            <person name="Chertkov O."/>
            <person name="Kyrpides N."/>
            <person name="Mavromatis K."/>
            <person name="Ivanova N."/>
            <person name="Brettin T."/>
            <person name="Detter J.C."/>
            <person name="Han C."/>
            <person name="Larimer F."/>
            <person name="Land M."/>
            <person name="Hauser L."/>
            <person name="Markowitz V."/>
            <person name="Cheng J.-F."/>
            <person name="Hugenholtz P."/>
            <person name="Woyke T."/>
            <person name="Wu D."/>
            <person name="Tindall B."/>
            <person name="Pomrenke H."/>
            <person name="Brambilla E."/>
            <person name="Klenk H.-P."/>
            <person name="Eisen J.A."/>
        </authorList>
    </citation>
    <scope>NUCLEOTIDE SEQUENCE [LARGE SCALE GENOMIC DNA]</scope>
    <source>
        <strain evidence="4">ATCC BAA-1392 / DSM 18658 / VKM B-2454 / MOB10</strain>
    </source>
</reference>
<dbReference type="PRINTS" id="PR01543">
    <property type="entry name" value="ANATRNSFRASE"/>
</dbReference>
<accession>L0D759</accession>
<sequence length="278" mass="31669">MNPADPNFIDVNAYLDRIGDSGDRTPSPEVLERLHFNHVTRIPFENLDIHLGRPIRLDLASLQSKLVWSRRGGYCFEQNTLFAAVLEELGFHVTRLSGRVRLRTHRATPRTHMFLNITLKNTTWLADVGFGGEGLFRPIPMVSGPSSHQHDRTFRLIDDEGLWVLQSLIEGIWTDLYAFTLEPQHSIDCEVGNYYTSTHPDSPFLRTLTVQSRTPEVRQVLRNRELEIRRGGQATLRTIASDEELLHVLTECFDLRFPPGTRFQSIVSALPANVASEL</sequence>
<evidence type="ECO:0000313" key="4">
    <source>
        <dbReference type="Proteomes" id="UP000010798"/>
    </source>
</evidence>
<protein>
    <submittedName>
        <fullName evidence="3">Arylamine N-acetyltransferase</fullName>
    </submittedName>
</protein>
<dbReference type="eggNOG" id="COG2162">
    <property type="taxonomic scope" value="Bacteria"/>
</dbReference>
<comment type="similarity">
    <text evidence="1 2">Belongs to the arylamine N-acetyltransferase family.</text>
</comment>
<evidence type="ECO:0000256" key="1">
    <source>
        <dbReference type="ARBA" id="ARBA00006547"/>
    </source>
</evidence>
<dbReference type="GO" id="GO:0016407">
    <property type="term" value="F:acetyltransferase activity"/>
    <property type="evidence" value="ECO:0007669"/>
    <property type="project" value="InterPro"/>
</dbReference>
<dbReference type="Gene3D" id="3.30.2140.10">
    <property type="entry name" value="Arylamine N-acetyltransferase"/>
    <property type="match status" value="1"/>
</dbReference>
<organism evidence="3 4">
    <name type="scientific">Singulisphaera acidiphila (strain ATCC BAA-1392 / DSM 18658 / VKM B-2454 / MOB10)</name>
    <dbReference type="NCBI Taxonomy" id="886293"/>
    <lineage>
        <taxon>Bacteria</taxon>
        <taxon>Pseudomonadati</taxon>
        <taxon>Planctomycetota</taxon>
        <taxon>Planctomycetia</taxon>
        <taxon>Isosphaerales</taxon>
        <taxon>Isosphaeraceae</taxon>
        <taxon>Singulisphaera</taxon>
    </lineage>
</organism>
<dbReference type="HOGENOM" id="CLU_049918_1_1_0"/>
<dbReference type="Gene3D" id="2.40.128.150">
    <property type="entry name" value="Cysteine proteinases"/>
    <property type="match status" value="1"/>
</dbReference>
<evidence type="ECO:0000256" key="2">
    <source>
        <dbReference type="RuleBase" id="RU003452"/>
    </source>
</evidence>
<name>L0D759_SINAD</name>
<dbReference type="STRING" id="886293.Sinac_0217"/>